<name>A0A6A6GWB3_VIRVR</name>
<protein>
    <submittedName>
        <fullName evidence="1">Uncharacterized protein</fullName>
    </submittedName>
</protein>
<keyword evidence="2" id="KW-1185">Reference proteome</keyword>
<sequence length="166" mass="19661">MARFHQDLEDTPSDLAGCPELFLCRVAFSYLFGWVHLRGIIKFQCTSNQNRGTCFAVSTRYMLDKLSVWNQYGYDHDRHHLPGTRRHFFTSLHTLSPHLVKLFELCLHFVQCQHGRIRCSNELPSPSYRIVPSSYWNRQIPRKRERERDNEEEIRASHVIVSNQDL</sequence>
<evidence type="ECO:0000313" key="1">
    <source>
        <dbReference type="EMBL" id="KAF2229997.1"/>
    </source>
</evidence>
<organism evidence="1 2">
    <name type="scientific">Viridothelium virens</name>
    <name type="common">Speckled blister lichen</name>
    <name type="synonym">Trypethelium virens</name>
    <dbReference type="NCBI Taxonomy" id="1048519"/>
    <lineage>
        <taxon>Eukaryota</taxon>
        <taxon>Fungi</taxon>
        <taxon>Dikarya</taxon>
        <taxon>Ascomycota</taxon>
        <taxon>Pezizomycotina</taxon>
        <taxon>Dothideomycetes</taxon>
        <taxon>Dothideomycetes incertae sedis</taxon>
        <taxon>Trypetheliales</taxon>
        <taxon>Trypetheliaceae</taxon>
        <taxon>Viridothelium</taxon>
    </lineage>
</organism>
<gene>
    <name evidence="1" type="ORF">EV356DRAFT_354758</name>
</gene>
<proteinExistence type="predicted"/>
<dbReference type="EMBL" id="ML991849">
    <property type="protein sequence ID" value="KAF2229997.1"/>
    <property type="molecule type" value="Genomic_DNA"/>
</dbReference>
<dbReference type="AlphaFoldDB" id="A0A6A6GWB3"/>
<accession>A0A6A6GWB3</accession>
<evidence type="ECO:0000313" key="2">
    <source>
        <dbReference type="Proteomes" id="UP000800092"/>
    </source>
</evidence>
<reference evidence="1" key="1">
    <citation type="journal article" date="2020" name="Stud. Mycol.">
        <title>101 Dothideomycetes genomes: a test case for predicting lifestyles and emergence of pathogens.</title>
        <authorList>
            <person name="Haridas S."/>
            <person name="Albert R."/>
            <person name="Binder M."/>
            <person name="Bloem J."/>
            <person name="Labutti K."/>
            <person name="Salamov A."/>
            <person name="Andreopoulos B."/>
            <person name="Baker S."/>
            <person name="Barry K."/>
            <person name="Bills G."/>
            <person name="Bluhm B."/>
            <person name="Cannon C."/>
            <person name="Castanera R."/>
            <person name="Culley D."/>
            <person name="Daum C."/>
            <person name="Ezra D."/>
            <person name="Gonzalez J."/>
            <person name="Henrissat B."/>
            <person name="Kuo A."/>
            <person name="Liang C."/>
            <person name="Lipzen A."/>
            <person name="Lutzoni F."/>
            <person name="Magnuson J."/>
            <person name="Mondo S."/>
            <person name="Nolan M."/>
            <person name="Ohm R."/>
            <person name="Pangilinan J."/>
            <person name="Park H.-J."/>
            <person name="Ramirez L."/>
            <person name="Alfaro M."/>
            <person name="Sun H."/>
            <person name="Tritt A."/>
            <person name="Yoshinaga Y."/>
            <person name="Zwiers L.-H."/>
            <person name="Turgeon B."/>
            <person name="Goodwin S."/>
            <person name="Spatafora J."/>
            <person name="Crous P."/>
            <person name="Grigoriev I."/>
        </authorList>
    </citation>
    <scope>NUCLEOTIDE SEQUENCE</scope>
    <source>
        <strain evidence="1">Tuck. ex Michener</strain>
    </source>
</reference>
<dbReference type="Proteomes" id="UP000800092">
    <property type="component" value="Unassembled WGS sequence"/>
</dbReference>